<accession>A0ABT6SZ41</accession>
<evidence type="ECO:0000313" key="2">
    <source>
        <dbReference type="Proteomes" id="UP001237105"/>
    </source>
</evidence>
<dbReference type="Proteomes" id="UP001237105">
    <property type="component" value="Unassembled WGS sequence"/>
</dbReference>
<organism evidence="1 2">
    <name type="scientific">Streptomyces luteolus</name>
    <dbReference type="NCBI Taxonomy" id="3043615"/>
    <lineage>
        <taxon>Bacteria</taxon>
        <taxon>Bacillati</taxon>
        <taxon>Actinomycetota</taxon>
        <taxon>Actinomycetes</taxon>
        <taxon>Kitasatosporales</taxon>
        <taxon>Streptomycetaceae</taxon>
        <taxon>Streptomyces</taxon>
    </lineage>
</organism>
<reference evidence="1 2" key="1">
    <citation type="submission" date="2023-05" db="EMBL/GenBank/DDBJ databases">
        <title>Draft genome sequence of Streptomyces sp. B-S-A12 isolated from a cave soil in Thailand.</title>
        <authorList>
            <person name="Chamroensaksri N."/>
            <person name="Muangham S."/>
        </authorList>
    </citation>
    <scope>NUCLEOTIDE SEQUENCE [LARGE SCALE GENOMIC DNA]</scope>
    <source>
        <strain evidence="1 2">B-S-A12</strain>
    </source>
</reference>
<evidence type="ECO:0000313" key="1">
    <source>
        <dbReference type="EMBL" id="MDI3420866.1"/>
    </source>
</evidence>
<keyword evidence="2" id="KW-1185">Reference proteome</keyword>
<protein>
    <recommendedName>
        <fullName evidence="3">HEPN domain-containing protein</fullName>
    </recommendedName>
</protein>
<sequence>MITPEWRPLSHEAGLASYSLRGGLASLRKANYADPQLYYGGFFQYTIGLERVMKLALIVDYIVQNGRFPSDRQFAKKYGHGLTELLAGITDVRNRLAPSARVWELPDADLTNAAISFLSDFAIRARYYNIDVLTGKAKTQDPVERWFSEVGRLLISKRKRPWRDVDWARKLDAHANAAVFQFETEDGSPIQGFAAAAQAANESEYVAKEGTFLCARIARHAISILVARGGQIPNEIPVPHFVEFFYLFTMDDAYLKRQKSFQA</sequence>
<comment type="caution">
    <text evidence="1">The sequence shown here is derived from an EMBL/GenBank/DDBJ whole genome shotgun (WGS) entry which is preliminary data.</text>
</comment>
<dbReference type="EMBL" id="JASCIS010000020">
    <property type="protein sequence ID" value="MDI3420866.1"/>
    <property type="molecule type" value="Genomic_DNA"/>
</dbReference>
<evidence type="ECO:0008006" key="3">
    <source>
        <dbReference type="Google" id="ProtNLM"/>
    </source>
</evidence>
<proteinExistence type="predicted"/>
<dbReference type="RefSeq" id="WP_282536738.1">
    <property type="nucleotide sequence ID" value="NZ_JASCIS010000020.1"/>
</dbReference>
<gene>
    <name evidence="1" type="ORF">QIT00_20295</name>
</gene>
<name>A0ABT6SZ41_9ACTN</name>